<protein>
    <submittedName>
        <fullName evidence="2">Uncharacterized protein</fullName>
    </submittedName>
</protein>
<evidence type="ECO:0000256" key="1">
    <source>
        <dbReference type="SAM" id="MobiDB-lite"/>
    </source>
</evidence>
<proteinExistence type="predicted"/>
<keyword evidence="3" id="KW-1185">Reference proteome</keyword>
<feature type="region of interest" description="Disordered" evidence="1">
    <location>
        <begin position="1"/>
        <end position="20"/>
    </location>
</feature>
<gene>
    <name evidence="2" type="ORF">D9757_001728</name>
</gene>
<reference evidence="2 3" key="1">
    <citation type="journal article" date="2020" name="ISME J.">
        <title>Uncovering the hidden diversity of litter-decomposition mechanisms in mushroom-forming fungi.</title>
        <authorList>
            <person name="Floudas D."/>
            <person name="Bentzer J."/>
            <person name="Ahren D."/>
            <person name="Johansson T."/>
            <person name="Persson P."/>
            <person name="Tunlid A."/>
        </authorList>
    </citation>
    <scope>NUCLEOTIDE SEQUENCE [LARGE SCALE GENOMIC DNA]</scope>
    <source>
        <strain evidence="2 3">CBS 406.79</strain>
    </source>
</reference>
<name>A0A8H5HYG3_9AGAR</name>
<sequence>MAAFRPAALSASSKPSSSGFALPYGSPAAEISGMNQDIPSRHIFPVHYRMGVREAHETSPSNLLRW</sequence>
<feature type="compositionally biased region" description="Low complexity" evidence="1">
    <location>
        <begin position="7"/>
        <end position="20"/>
    </location>
</feature>
<evidence type="ECO:0000313" key="2">
    <source>
        <dbReference type="EMBL" id="KAF5391904.1"/>
    </source>
</evidence>
<dbReference type="Proteomes" id="UP000518752">
    <property type="component" value="Unassembled WGS sequence"/>
</dbReference>
<dbReference type="EMBL" id="JAACJN010000008">
    <property type="protein sequence ID" value="KAF5391904.1"/>
    <property type="molecule type" value="Genomic_DNA"/>
</dbReference>
<comment type="caution">
    <text evidence="2">The sequence shown here is derived from an EMBL/GenBank/DDBJ whole genome shotgun (WGS) entry which is preliminary data.</text>
</comment>
<dbReference type="AlphaFoldDB" id="A0A8H5HYG3"/>
<organism evidence="2 3">
    <name type="scientific">Collybiopsis confluens</name>
    <dbReference type="NCBI Taxonomy" id="2823264"/>
    <lineage>
        <taxon>Eukaryota</taxon>
        <taxon>Fungi</taxon>
        <taxon>Dikarya</taxon>
        <taxon>Basidiomycota</taxon>
        <taxon>Agaricomycotina</taxon>
        <taxon>Agaricomycetes</taxon>
        <taxon>Agaricomycetidae</taxon>
        <taxon>Agaricales</taxon>
        <taxon>Marasmiineae</taxon>
        <taxon>Omphalotaceae</taxon>
        <taxon>Collybiopsis</taxon>
    </lineage>
</organism>
<evidence type="ECO:0000313" key="3">
    <source>
        <dbReference type="Proteomes" id="UP000518752"/>
    </source>
</evidence>
<accession>A0A8H5HYG3</accession>